<dbReference type="GO" id="GO:0019172">
    <property type="term" value="F:glyoxalase III activity"/>
    <property type="evidence" value="ECO:0007669"/>
    <property type="project" value="TreeGrafter"/>
</dbReference>
<evidence type="ECO:0000259" key="5">
    <source>
        <dbReference type="Pfam" id="PF01965"/>
    </source>
</evidence>
<reference evidence="6 7" key="1">
    <citation type="journal article" date="2006" name="PLoS Genet.">
        <title>Secrets of soil survival revealed by the genome sequence of Arthrobacter aurescens TC1.</title>
        <authorList>
            <person name="Mongodin E.F."/>
            <person name="Shapir N."/>
            <person name="Daugherty S.C."/>
            <person name="DeBoy R.T."/>
            <person name="Emerson J.B."/>
            <person name="Shvartzbeyn A."/>
            <person name="Radune D."/>
            <person name="Vamathevan J."/>
            <person name="Riggs F."/>
            <person name="Grinberg V."/>
            <person name="Khouri H."/>
            <person name="Wackett L.P."/>
            <person name="Nelson K.E."/>
            <person name="Sadowsky M.J."/>
        </authorList>
    </citation>
    <scope>NUCLEOTIDE SEQUENCE [LARGE SCALE GENOMIC DNA]</scope>
    <source>
        <strain evidence="6 7">TC1</strain>
    </source>
</reference>
<dbReference type="eggNOG" id="COG0693">
    <property type="taxonomic scope" value="Bacteria"/>
</dbReference>
<keyword evidence="7" id="KW-1185">Reference proteome</keyword>
<keyword evidence="1" id="KW-0346">Stress response</keyword>
<evidence type="ECO:0000256" key="2">
    <source>
        <dbReference type="ARBA" id="ARBA00023239"/>
    </source>
</evidence>
<accession>A1R634</accession>
<dbReference type="AlphaFoldDB" id="A1R634"/>
<dbReference type="GO" id="GO:0019243">
    <property type="term" value="P:methylglyoxal catabolic process to D-lactate via S-lactoyl-glutathione"/>
    <property type="evidence" value="ECO:0007669"/>
    <property type="project" value="TreeGrafter"/>
</dbReference>
<dbReference type="STRING" id="290340.AAur_1951"/>
<dbReference type="PANTHER" id="PTHR48094">
    <property type="entry name" value="PROTEIN/NUCLEIC ACID DEGLYCASE DJ-1-RELATED"/>
    <property type="match status" value="1"/>
</dbReference>
<evidence type="ECO:0000256" key="4">
    <source>
        <dbReference type="SAM" id="MobiDB-lite"/>
    </source>
</evidence>
<dbReference type="CDD" id="cd03141">
    <property type="entry name" value="GATase1_Hsp31_like"/>
    <property type="match status" value="1"/>
</dbReference>
<sequence>MNLFRDLAFNVSRYRRVLLFISRHEPSIGAHADELGKAEPFSNSGQWVQSARVVRGSEGLRSSSLPEGLKRVGRSVDVGRKEHFMKKILMVLTSVSELGDTGEKTGYNVAEAAHPWKVFKDSGHFVDFASIKGGQPPSDEVDTDDPIQVAFTTDETTRAGLYNTARVDVIDPGQYDAVYLVGGHGTMWDFPDSEGLQRLVASVYDAGGLVGAVCHGPAGLLNVELENGFRLVQGRDVAAFTNEEEVAAGKDKVIPFFLADRLEEQGARHVTAGVFEEKVAVDDRLVTGQNPASAAGVAKEMEKLFAQVIHQEKAEEQHEAEALRAEKDAEKTAKKHAAEAEH</sequence>
<protein>
    <submittedName>
        <fullName evidence="6">DJ-1/PfpI family protein</fullName>
    </submittedName>
</protein>
<dbReference type="HOGENOM" id="CLU_810497_0_0_11"/>
<dbReference type="Gene3D" id="3.40.50.880">
    <property type="match status" value="1"/>
</dbReference>
<dbReference type="OrthoDB" id="9792284at2"/>
<evidence type="ECO:0000256" key="3">
    <source>
        <dbReference type="ARBA" id="ARBA00038493"/>
    </source>
</evidence>
<comment type="similarity">
    <text evidence="3">Belongs to the peptidase C56 family. HSP31-like subfamily.</text>
</comment>
<dbReference type="InterPro" id="IPR029062">
    <property type="entry name" value="Class_I_gatase-like"/>
</dbReference>
<gene>
    <name evidence="6" type="ordered locus">AAur_1951</name>
</gene>
<evidence type="ECO:0000313" key="6">
    <source>
        <dbReference type="EMBL" id="ABM06446.1"/>
    </source>
</evidence>
<dbReference type="KEGG" id="aau:AAur_1951"/>
<dbReference type="InterPro" id="IPR002818">
    <property type="entry name" value="DJ-1/PfpI"/>
</dbReference>
<dbReference type="Proteomes" id="UP000000637">
    <property type="component" value="Chromosome"/>
</dbReference>
<dbReference type="GO" id="GO:0005737">
    <property type="term" value="C:cytoplasm"/>
    <property type="evidence" value="ECO:0007669"/>
    <property type="project" value="TreeGrafter"/>
</dbReference>
<dbReference type="Pfam" id="PF01965">
    <property type="entry name" value="DJ-1_PfpI"/>
    <property type="match status" value="1"/>
</dbReference>
<proteinExistence type="inferred from homology"/>
<dbReference type="PANTHER" id="PTHR48094:SF11">
    <property type="entry name" value="GLUTATHIONE-INDEPENDENT GLYOXALASE HSP31-RELATED"/>
    <property type="match status" value="1"/>
</dbReference>
<organism evidence="6 7">
    <name type="scientific">Paenarthrobacter aurescens (strain TC1)</name>
    <dbReference type="NCBI Taxonomy" id="290340"/>
    <lineage>
        <taxon>Bacteria</taxon>
        <taxon>Bacillati</taxon>
        <taxon>Actinomycetota</taxon>
        <taxon>Actinomycetes</taxon>
        <taxon>Micrococcales</taxon>
        <taxon>Micrococcaceae</taxon>
        <taxon>Paenarthrobacter</taxon>
    </lineage>
</organism>
<feature type="domain" description="DJ-1/PfpI" evidence="5">
    <location>
        <begin position="109"/>
        <end position="299"/>
    </location>
</feature>
<dbReference type="EMBL" id="CP000474">
    <property type="protein sequence ID" value="ABM06446.1"/>
    <property type="molecule type" value="Genomic_DNA"/>
</dbReference>
<evidence type="ECO:0000256" key="1">
    <source>
        <dbReference type="ARBA" id="ARBA00023016"/>
    </source>
</evidence>
<name>A1R634_PAEAT</name>
<keyword evidence="2" id="KW-0456">Lyase</keyword>
<feature type="region of interest" description="Disordered" evidence="4">
    <location>
        <begin position="315"/>
        <end position="342"/>
    </location>
</feature>
<dbReference type="InterPro" id="IPR050325">
    <property type="entry name" value="Prot/Nucl_acid_deglycase"/>
</dbReference>
<dbReference type="SUPFAM" id="SSF52317">
    <property type="entry name" value="Class I glutamine amidotransferase-like"/>
    <property type="match status" value="1"/>
</dbReference>
<evidence type="ECO:0000313" key="7">
    <source>
        <dbReference type="Proteomes" id="UP000000637"/>
    </source>
</evidence>